<keyword evidence="7 12" id="KW-0347">Helicase</keyword>
<dbReference type="Pfam" id="PF00270">
    <property type="entry name" value="DEAD"/>
    <property type="match status" value="1"/>
</dbReference>
<dbReference type="InterPro" id="IPR011545">
    <property type="entry name" value="DEAD/DEAH_box_helicase_dom"/>
</dbReference>
<dbReference type="GO" id="GO:0004519">
    <property type="term" value="F:endonuclease activity"/>
    <property type="evidence" value="ECO:0007669"/>
    <property type="project" value="UniProtKB-KW"/>
</dbReference>
<evidence type="ECO:0000256" key="6">
    <source>
        <dbReference type="ARBA" id="ARBA00022801"/>
    </source>
</evidence>
<organism evidence="12 13">
    <name type="scientific">Corynebacterium mycetoides</name>
    <dbReference type="NCBI Taxonomy" id="38302"/>
    <lineage>
        <taxon>Bacteria</taxon>
        <taxon>Bacillati</taxon>
        <taxon>Actinomycetota</taxon>
        <taxon>Actinomycetes</taxon>
        <taxon>Mycobacteriales</taxon>
        <taxon>Corynebacteriaceae</taxon>
        <taxon>Corynebacterium</taxon>
    </lineage>
</organism>
<dbReference type="InterPro" id="IPR001650">
    <property type="entry name" value="Helicase_C-like"/>
</dbReference>
<dbReference type="Gene3D" id="3.40.50.300">
    <property type="entry name" value="P-loop containing nucleotide triphosphate hydrolases"/>
    <property type="match status" value="2"/>
</dbReference>
<dbReference type="STRING" id="38302.SAMN04488535_1405"/>
<dbReference type="InterPro" id="IPR027417">
    <property type="entry name" value="P-loop_NTPase"/>
</dbReference>
<dbReference type="SUPFAM" id="SSF52540">
    <property type="entry name" value="P-loop containing nucleoside triphosphate hydrolases"/>
    <property type="match status" value="1"/>
</dbReference>
<evidence type="ECO:0000259" key="10">
    <source>
        <dbReference type="PROSITE" id="PS51192"/>
    </source>
</evidence>
<dbReference type="EMBL" id="LT629700">
    <property type="protein sequence ID" value="SDL96628.1"/>
    <property type="molecule type" value="Genomic_DNA"/>
</dbReference>
<evidence type="ECO:0000256" key="5">
    <source>
        <dbReference type="ARBA" id="ARBA00022741"/>
    </source>
</evidence>
<accession>A0A1G9PCZ3</accession>
<dbReference type="InterPro" id="IPR006483">
    <property type="entry name" value="CRISPR-assoc_Cas3_HD"/>
</dbReference>
<dbReference type="PANTHER" id="PTHR47963:SF9">
    <property type="entry name" value="CRISPR-ASSOCIATED ENDONUCLEASE_HELICASE CAS3"/>
    <property type="match status" value="1"/>
</dbReference>
<protein>
    <submittedName>
        <fullName evidence="12">CRISPR-associated endonuclease/helicase Cas3</fullName>
    </submittedName>
</protein>
<reference evidence="13" key="1">
    <citation type="submission" date="2016-10" db="EMBL/GenBank/DDBJ databases">
        <authorList>
            <person name="Varghese N."/>
            <person name="Submissions S."/>
        </authorList>
    </citation>
    <scope>NUCLEOTIDE SEQUENCE [LARGE SCALE GENOMIC DNA]</scope>
    <source>
        <strain evidence="13">DSM 20632</strain>
    </source>
</reference>
<dbReference type="GO" id="GO:0003723">
    <property type="term" value="F:RNA binding"/>
    <property type="evidence" value="ECO:0007669"/>
    <property type="project" value="TreeGrafter"/>
</dbReference>
<evidence type="ECO:0000256" key="4">
    <source>
        <dbReference type="ARBA" id="ARBA00022723"/>
    </source>
</evidence>
<keyword evidence="12" id="KW-0255">Endonuclease</keyword>
<keyword evidence="9" id="KW-0051">Antiviral defense</keyword>
<dbReference type="GO" id="GO:0005524">
    <property type="term" value="F:ATP binding"/>
    <property type="evidence" value="ECO:0007669"/>
    <property type="project" value="UniProtKB-KW"/>
</dbReference>
<dbReference type="Pfam" id="PF18019">
    <property type="entry name" value="Cas3_HD"/>
    <property type="match status" value="1"/>
</dbReference>
<evidence type="ECO:0000256" key="9">
    <source>
        <dbReference type="ARBA" id="ARBA00023118"/>
    </source>
</evidence>
<name>A0A1G9PCZ3_9CORY</name>
<dbReference type="InterPro" id="IPR003593">
    <property type="entry name" value="AAA+_ATPase"/>
</dbReference>
<dbReference type="PANTHER" id="PTHR47963">
    <property type="entry name" value="DEAD-BOX ATP-DEPENDENT RNA HELICASE 47, MITOCHONDRIAL"/>
    <property type="match status" value="1"/>
</dbReference>
<dbReference type="SMART" id="SM00490">
    <property type="entry name" value="HELICc"/>
    <property type="match status" value="1"/>
</dbReference>
<keyword evidence="6" id="KW-0378">Hydrolase</keyword>
<keyword evidence="4" id="KW-0479">Metal-binding</keyword>
<dbReference type="GO" id="GO:0051607">
    <property type="term" value="P:defense response to virus"/>
    <property type="evidence" value="ECO:0007669"/>
    <property type="project" value="UniProtKB-KW"/>
</dbReference>
<dbReference type="CDD" id="cd09641">
    <property type="entry name" value="Cas3''_I"/>
    <property type="match status" value="1"/>
</dbReference>
<evidence type="ECO:0000256" key="1">
    <source>
        <dbReference type="ARBA" id="ARBA00006847"/>
    </source>
</evidence>
<evidence type="ECO:0000256" key="2">
    <source>
        <dbReference type="ARBA" id="ARBA00009046"/>
    </source>
</evidence>
<evidence type="ECO:0000256" key="8">
    <source>
        <dbReference type="ARBA" id="ARBA00022840"/>
    </source>
</evidence>
<dbReference type="SMART" id="SM00487">
    <property type="entry name" value="DEXDc"/>
    <property type="match status" value="1"/>
</dbReference>
<dbReference type="GO" id="GO:0003724">
    <property type="term" value="F:RNA helicase activity"/>
    <property type="evidence" value="ECO:0007669"/>
    <property type="project" value="TreeGrafter"/>
</dbReference>
<dbReference type="GO" id="GO:0016787">
    <property type="term" value="F:hydrolase activity"/>
    <property type="evidence" value="ECO:0007669"/>
    <property type="project" value="UniProtKB-KW"/>
</dbReference>
<feature type="domain" description="Helicase ATP-binding" evidence="10">
    <location>
        <begin position="299"/>
        <end position="511"/>
    </location>
</feature>
<comment type="similarity">
    <text evidence="2">In the central section; belongs to the CRISPR-associated helicase Cas3 family.</text>
</comment>
<dbReference type="SMART" id="SM00382">
    <property type="entry name" value="AAA"/>
    <property type="match status" value="1"/>
</dbReference>
<dbReference type="RefSeq" id="WP_092150524.1">
    <property type="nucleotide sequence ID" value="NZ_LT629700.1"/>
</dbReference>
<dbReference type="InterPro" id="IPR050547">
    <property type="entry name" value="DEAD_box_RNA_helicases"/>
</dbReference>
<dbReference type="PROSITE" id="PS51192">
    <property type="entry name" value="HELICASE_ATP_BIND_1"/>
    <property type="match status" value="1"/>
</dbReference>
<evidence type="ECO:0000256" key="7">
    <source>
        <dbReference type="ARBA" id="ARBA00022806"/>
    </source>
</evidence>
<dbReference type="NCBIfam" id="TIGR01587">
    <property type="entry name" value="cas3_core"/>
    <property type="match status" value="1"/>
</dbReference>
<keyword evidence="13" id="KW-1185">Reference proteome</keyword>
<proteinExistence type="inferred from homology"/>
<comment type="similarity">
    <text evidence="1">In the N-terminal section; belongs to the CRISPR-associated nuclease Cas3-HD family.</text>
</comment>
<keyword evidence="5" id="KW-0547">Nucleotide-binding</keyword>
<feature type="domain" description="HD Cas3-type" evidence="11">
    <location>
        <begin position="34"/>
        <end position="232"/>
    </location>
</feature>
<dbReference type="AlphaFoldDB" id="A0A1G9PCZ3"/>
<dbReference type="Proteomes" id="UP000199350">
    <property type="component" value="Chromosome I"/>
</dbReference>
<evidence type="ECO:0000259" key="11">
    <source>
        <dbReference type="PROSITE" id="PS51643"/>
    </source>
</evidence>
<sequence>MELPHSTVEFARSADGWVSARSPQAQAMWAKSGDETGSLSLPQHLIDSACAAAAVFDIWLSEATKRWLSDQLSVSENDVRRLYLWLAGTHDIGKAILSFQLQILGQERSHLVYALSDAGLPLEMNSAERGMDKFPHGVASGILLGNWLAAHGYEERFRAVADAHHGIASSGEDKSGSSALRRYKPEWKRVHAELLDSMAELTEVHNVLGVVRRPKVAALHVLTGLVVMADWIASNQDAFPMVISGSQEQRVREGMSATDLTKPWNPKGLERSGGDVAELFASSFGFQPRPVQEAMAREAGAMDRPGLIILEAETGVGKTEAALAAAEMLGGYSQGIYFAAPTMATANGLLDRVLEWAKRSATGSDISSMYLAHSKNQLSDRFRALRFYGVGTDDVEHAQSRHDANAGRVIASSWMSGRRRGLLSNIVVGTVDQVLMMALKQRYLMLRHVALAGKVVIFDEVHAFDTYTSDYLMRAIRWLSYYGAHVVVMSATLPPERRRALVRAYTEADIPDDAQESYPLITIADSTSVRAIPVEASPTNLTATVSVIGDGEEELRELVGSLLNDGGCALIICNTIARAQETYQLFESVYPGEVELHHAGFIAWQRSQREDVLRDALGPTSHRGSGRPERRVIVATQVAEQSLDIDADVLITDVAPIDLLIQRIGRLHRHQRPDSDRPEMLRAPQVIVRGIVSLDPVPEFDSGAEAIYGRRILLASVAHLPRIFRRPDDIPKLVATVYSADPGVPDEWSEEWKEASEESDKATARAHLRAQTYMTPVPEATKHYHLLFDVPDHTLFSLDREEMGNAQVRDAEPTVEVIPIVEFDDGYVPWGVDQSLLSPESPLDYRTARHLASSTVRLPARITRFERDFEAVISTLERRTPLSWMDSHLLKGQLALPLTRDGVVELGRFSIRYSNELGIEIIDEERG</sequence>
<dbReference type="Pfam" id="PF18395">
    <property type="entry name" value="Cas3_C"/>
    <property type="match status" value="1"/>
</dbReference>
<keyword evidence="3" id="KW-0540">Nuclease</keyword>
<dbReference type="InterPro" id="IPR038257">
    <property type="entry name" value="CRISPR-assoc_Cas3_HD_sf"/>
</dbReference>
<evidence type="ECO:0000256" key="3">
    <source>
        <dbReference type="ARBA" id="ARBA00022722"/>
    </source>
</evidence>
<dbReference type="Gene3D" id="1.10.3210.30">
    <property type="match status" value="1"/>
</dbReference>
<dbReference type="InterPro" id="IPR006474">
    <property type="entry name" value="Helicase_Cas3_CRISPR-ass_core"/>
</dbReference>
<evidence type="ECO:0000313" key="13">
    <source>
        <dbReference type="Proteomes" id="UP000199350"/>
    </source>
</evidence>
<dbReference type="Pfam" id="PF22590">
    <property type="entry name" value="Cas3-like_C_2"/>
    <property type="match status" value="1"/>
</dbReference>
<keyword evidence="8" id="KW-0067">ATP-binding</keyword>
<dbReference type="OrthoDB" id="9810236at2"/>
<dbReference type="InterPro" id="IPR014001">
    <property type="entry name" value="Helicase_ATP-bd"/>
</dbReference>
<dbReference type="NCBIfam" id="TIGR01596">
    <property type="entry name" value="cas3_HD"/>
    <property type="match status" value="1"/>
</dbReference>
<dbReference type="GO" id="GO:0046872">
    <property type="term" value="F:metal ion binding"/>
    <property type="evidence" value="ECO:0007669"/>
    <property type="project" value="UniProtKB-KW"/>
</dbReference>
<evidence type="ECO:0000313" key="12">
    <source>
        <dbReference type="EMBL" id="SDL96628.1"/>
    </source>
</evidence>
<dbReference type="InterPro" id="IPR041372">
    <property type="entry name" value="Cas3_C"/>
</dbReference>
<dbReference type="InterPro" id="IPR054712">
    <property type="entry name" value="Cas3-like_dom"/>
</dbReference>
<dbReference type="PROSITE" id="PS51643">
    <property type="entry name" value="HD_CAS3"/>
    <property type="match status" value="1"/>
</dbReference>
<gene>
    <name evidence="12" type="ORF">SAMN04488535_1405</name>
</gene>